<dbReference type="Proteomes" id="UP000790787">
    <property type="component" value="Chromosome 4"/>
</dbReference>
<reference evidence="2" key="2">
    <citation type="submission" date="2025-08" db="UniProtKB">
        <authorList>
            <consortium name="RefSeq"/>
        </authorList>
    </citation>
    <scope>IDENTIFICATION</scope>
    <source>
        <tissue evidence="2">Leaf</tissue>
    </source>
</reference>
<keyword evidence="1" id="KW-1185">Reference proteome</keyword>
<organism evidence="1 2">
    <name type="scientific">Nicotiana tabacum</name>
    <name type="common">Common tobacco</name>
    <dbReference type="NCBI Taxonomy" id="4097"/>
    <lineage>
        <taxon>Eukaryota</taxon>
        <taxon>Viridiplantae</taxon>
        <taxon>Streptophyta</taxon>
        <taxon>Embryophyta</taxon>
        <taxon>Tracheophyta</taxon>
        <taxon>Spermatophyta</taxon>
        <taxon>Magnoliopsida</taxon>
        <taxon>eudicotyledons</taxon>
        <taxon>Gunneridae</taxon>
        <taxon>Pentapetalae</taxon>
        <taxon>asterids</taxon>
        <taxon>lamiids</taxon>
        <taxon>Solanales</taxon>
        <taxon>Solanaceae</taxon>
        <taxon>Nicotianoideae</taxon>
        <taxon>Nicotianeae</taxon>
        <taxon>Nicotiana</taxon>
    </lineage>
</organism>
<gene>
    <name evidence="2" type="primary">LOC142179933</name>
</gene>
<evidence type="ECO:0000313" key="2">
    <source>
        <dbReference type="RefSeq" id="XP_075106934.1"/>
    </source>
</evidence>
<reference evidence="1" key="1">
    <citation type="journal article" date="2014" name="Nat. Commun.">
        <title>The tobacco genome sequence and its comparison with those of tomato and potato.</title>
        <authorList>
            <person name="Sierro N."/>
            <person name="Battey J.N."/>
            <person name="Ouadi S."/>
            <person name="Bakaher N."/>
            <person name="Bovet L."/>
            <person name="Willig A."/>
            <person name="Goepfert S."/>
            <person name="Peitsch M.C."/>
            <person name="Ivanov N.V."/>
        </authorList>
    </citation>
    <scope>NUCLEOTIDE SEQUENCE [LARGE SCALE GENOMIC DNA]</scope>
</reference>
<name>A0AC58UBR4_TOBAC</name>
<protein>
    <submittedName>
        <fullName evidence="2">Uncharacterized protein LOC142179933</fullName>
    </submittedName>
</protein>
<dbReference type="RefSeq" id="XP_075106934.1">
    <property type="nucleotide sequence ID" value="XM_075250833.1"/>
</dbReference>
<accession>A0AC58UBR4</accession>
<evidence type="ECO:0000313" key="1">
    <source>
        <dbReference type="Proteomes" id="UP000790787"/>
    </source>
</evidence>
<sequence>MWTTTAKCIRVVAREVLGVSKGFFGGHKGDWWWSEEVQDKVEAKQAAYLTLIESMDEEAKRMNMEGYRRAKKEAKLAVIAAKTAAFGHLYEELRVLEHRNFDREIYRVIKDPLEEEDQHSLCPGD</sequence>
<proteinExistence type="predicted"/>